<dbReference type="PaxDb" id="9986-ENSOCUP00000005434"/>
<sequence length="338" mass="37263">MAGNQRFLNFIPETFQDRGKGPPVCMRGRWTLRSPQLHPGQRERSSAEGIHLSLDEPMFSHLCFDCALLLLLLLPTRSLELTNVFEVGQNALLPCRYTPASSGDLVPVCWGRGVCPVFQCHDMVLGIGERSVNYRKSSRYHLKGDFRKGDVSLLIENVTPADSGTYCCRIQYPGPMNDGKLTLELVIISAKVTPAPTAQTDRTTAFPRMLTTKEQGSETQTLLTVHDRNQIQGFTLASEFQGSTATTRIHVYIGVGISAGVAVILLVGACILKWHSHSKKKLQNSSPIPLANVPPSGLANAVAEGMRAEDNIYSIEENLYEVEDPEEYYCYVTSGVQC</sequence>
<name>G1SQP1_RABIT</name>
<comment type="similarity">
    <text evidence="9">Belongs to the immunoglobulin superfamily. TIM family.</text>
</comment>
<evidence type="ECO:0000313" key="13">
    <source>
        <dbReference type="Proteomes" id="UP000001811"/>
    </source>
</evidence>
<dbReference type="PANTHER" id="PTHR15498">
    <property type="entry name" value="T-CELL IMMUNOGLOBULIN AND MUCIN DOMAIN CONTAINING TIM"/>
    <property type="match status" value="1"/>
</dbReference>
<dbReference type="GO" id="GO:0016020">
    <property type="term" value="C:membrane"/>
    <property type="evidence" value="ECO:0007669"/>
    <property type="project" value="UniProtKB-SubCell"/>
</dbReference>
<gene>
    <name evidence="12" type="primary">HAVCR2</name>
</gene>
<protein>
    <recommendedName>
        <fullName evidence="11">Ig-like domain-containing protein</fullName>
    </recommendedName>
</protein>
<evidence type="ECO:0000256" key="2">
    <source>
        <dbReference type="ARBA" id="ARBA00022692"/>
    </source>
</evidence>
<dbReference type="eggNOG" id="ENOG502S454">
    <property type="taxonomic scope" value="Eukaryota"/>
</dbReference>
<evidence type="ECO:0000256" key="4">
    <source>
        <dbReference type="ARBA" id="ARBA00022989"/>
    </source>
</evidence>
<evidence type="ECO:0000259" key="11">
    <source>
        <dbReference type="PROSITE" id="PS50835"/>
    </source>
</evidence>
<keyword evidence="3" id="KW-0732">Signal</keyword>
<dbReference type="InterPro" id="IPR003599">
    <property type="entry name" value="Ig_sub"/>
</dbReference>
<dbReference type="Gene3D" id="2.60.40.10">
    <property type="entry name" value="Immunoglobulins"/>
    <property type="match status" value="1"/>
</dbReference>
<dbReference type="Ensembl" id="ENSOCUT00000006285.4">
    <property type="protein sequence ID" value="ENSOCUP00000005434.3"/>
    <property type="gene ID" value="ENSOCUG00000000575.4"/>
</dbReference>
<evidence type="ECO:0000256" key="5">
    <source>
        <dbReference type="ARBA" id="ARBA00023136"/>
    </source>
</evidence>
<dbReference type="InterPro" id="IPR036179">
    <property type="entry name" value="Ig-like_dom_sf"/>
</dbReference>
<evidence type="ECO:0000256" key="3">
    <source>
        <dbReference type="ARBA" id="ARBA00022729"/>
    </source>
</evidence>
<dbReference type="SUPFAM" id="SSF48726">
    <property type="entry name" value="Immunoglobulin"/>
    <property type="match status" value="1"/>
</dbReference>
<feature type="transmembrane region" description="Helical" evidence="10">
    <location>
        <begin position="249"/>
        <end position="272"/>
    </location>
</feature>
<reference evidence="12 13" key="1">
    <citation type="journal article" date="2011" name="Nature">
        <title>A high-resolution map of human evolutionary constraint using 29 mammals.</title>
        <authorList>
            <person name="Lindblad-Toh K."/>
            <person name="Garber M."/>
            <person name="Zuk O."/>
            <person name="Lin M.F."/>
            <person name="Parker B.J."/>
            <person name="Washietl S."/>
            <person name="Kheradpour P."/>
            <person name="Ernst J."/>
            <person name="Jordan G."/>
            <person name="Mauceli E."/>
            <person name="Ward L.D."/>
            <person name="Lowe C.B."/>
            <person name="Holloway A.K."/>
            <person name="Clamp M."/>
            <person name="Gnerre S."/>
            <person name="Alfoldi J."/>
            <person name="Beal K."/>
            <person name="Chang J."/>
            <person name="Clawson H."/>
            <person name="Cuff J."/>
            <person name="Di Palma F."/>
            <person name="Fitzgerald S."/>
            <person name="Flicek P."/>
            <person name="Guttman M."/>
            <person name="Hubisz M.J."/>
            <person name="Jaffe D.B."/>
            <person name="Jungreis I."/>
            <person name="Kent W.J."/>
            <person name="Kostka D."/>
            <person name="Lara M."/>
            <person name="Martins A.L."/>
            <person name="Massingham T."/>
            <person name="Moltke I."/>
            <person name="Raney B.J."/>
            <person name="Rasmussen M.D."/>
            <person name="Robinson J."/>
            <person name="Stark A."/>
            <person name="Vilella A.J."/>
            <person name="Wen J."/>
            <person name="Xie X."/>
            <person name="Zody M.C."/>
            <person name="Baldwin J."/>
            <person name="Bloom T."/>
            <person name="Chin C.W."/>
            <person name="Heiman D."/>
            <person name="Nicol R."/>
            <person name="Nusbaum C."/>
            <person name="Young S."/>
            <person name="Wilkinson J."/>
            <person name="Worley K.C."/>
            <person name="Kovar C.L."/>
            <person name="Muzny D.M."/>
            <person name="Gibbs R.A."/>
            <person name="Cree A."/>
            <person name="Dihn H.H."/>
            <person name="Fowler G."/>
            <person name="Jhangiani S."/>
            <person name="Joshi V."/>
            <person name="Lee S."/>
            <person name="Lewis L.R."/>
            <person name="Nazareth L.V."/>
            <person name="Okwuonu G."/>
            <person name="Santibanez J."/>
            <person name="Warren W.C."/>
            <person name="Mardis E.R."/>
            <person name="Weinstock G.M."/>
            <person name="Wilson R.K."/>
            <person name="Delehaunty K."/>
            <person name="Dooling D."/>
            <person name="Fronik C."/>
            <person name="Fulton L."/>
            <person name="Fulton B."/>
            <person name="Graves T."/>
            <person name="Minx P."/>
            <person name="Sodergren E."/>
            <person name="Birney E."/>
            <person name="Margulies E.H."/>
            <person name="Herrero J."/>
            <person name="Green E.D."/>
            <person name="Haussler D."/>
            <person name="Siepel A."/>
            <person name="Goldman N."/>
            <person name="Pollard K.S."/>
            <person name="Pedersen J.S."/>
            <person name="Lander E.S."/>
            <person name="Kellis M."/>
        </authorList>
    </citation>
    <scope>NUCLEOTIDE SEQUENCE [LARGE SCALE GENOMIC DNA]</scope>
    <source>
        <strain evidence="12 13">Thorbecke inbred</strain>
    </source>
</reference>
<dbReference type="EMBL" id="AAGW02027274">
    <property type="status" value="NOT_ANNOTATED_CDS"/>
    <property type="molecule type" value="Genomic_DNA"/>
</dbReference>
<dbReference type="GO" id="GO:0016592">
    <property type="term" value="C:mediator complex"/>
    <property type="evidence" value="ECO:0007669"/>
    <property type="project" value="TreeGrafter"/>
</dbReference>
<reference evidence="12" key="2">
    <citation type="submission" date="2025-08" db="UniProtKB">
        <authorList>
            <consortium name="Ensembl"/>
        </authorList>
    </citation>
    <scope>IDENTIFICATION</scope>
    <source>
        <strain evidence="12">Thorbecke</strain>
    </source>
</reference>
<dbReference type="PROSITE" id="PS50835">
    <property type="entry name" value="IG_LIKE"/>
    <property type="match status" value="1"/>
</dbReference>
<dbReference type="Bgee" id="ENSOCUG00000000575">
    <property type="expression patterns" value="Expressed in blood and 16 other cell types or tissues"/>
</dbReference>
<dbReference type="InterPro" id="IPR007110">
    <property type="entry name" value="Ig-like_dom"/>
</dbReference>
<keyword evidence="5 10" id="KW-0472">Membrane</keyword>
<dbReference type="Pfam" id="PF07686">
    <property type="entry name" value="V-set"/>
    <property type="match status" value="1"/>
</dbReference>
<reference evidence="12" key="3">
    <citation type="submission" date="2025-09" db="UniProtKB">
        <authorList>
            <consortium name="Ensembl"/>
        </authorList>
    </citation>
    <scope>IDENTIFICATION</scope>
    <source>
        <strain evidence="12">Thorbecke</strain>
    </source>
</reference>
<keyword evidence="6" id="KW-1015">Disulfide bond</keyword>
<accession>G1SQP1</accession>
<proteinExistence type="inferred from homology"/>
<keyword evidence="8" id="KW-0393">Immunoglobulin domain</keyword>
<dbReference type="InterPro" id="IPR013106">
    <property type="entry name" value="Ig_V-set"/>
</dbReference>
<keyword evidence="13" id="KW-1185">Reference proteome</keyword>
<dbReference type="FunFam" id="2.60.40.10:FF:000774">
    <property type="entry name" value="Hepatitis A virus cellular receptor 1"/>
    <property type="match status" value="1"/>
</dbReference>
<dbReference type="AlphaFoldDB" id="G1SQP1"/>
<dbReference type="EMBL" id="AAGW02027273">
    <property type="status" value="NOT_ANNOTATED_CDS"/>
    <property type="molecule type" value="Genomic_DNA"/>
</dbReference>
<dbReference type="PANTHER" id="PTHR15498:SF73">
    <property type="entry name" value="HEPATITIS A VIRUS CELLULAR RECEPTOR 2"/>
    <property type="match status" value="1"/>
</dbReference>
<evidence type="ECO:0000256" key="8">
    <source>
        <dbReference type="ARBA" id="ARBA00023319"/>
    </source>
</evidence>
<evidence type="ECO:0000256" key="6">
    <source>
        <dbReference type="ARBA" id="ARBA00023157"/>
    </source>
</evidence>
<evidence type="ECO:0000313" key="12">
    <source>
        <dbReference type="Ensembl" id="ENSOCUP00000005434.3"/>
    </source>
</evidence>
<dbReference type="SMART" id="SM00409">
    <property type="entry name" value="IG"/>
    <property type="match status" value="1"/>
</dbReference>
<evidence type="ECO:0000256" key="9">
    <source>
        <dbReference type="ARBA" id="ARBA00038203"/>
    </source>
</evidence>
<organism evidence="12 13">
    <name type="scientific">Oryctolagus cuniculus</name>
    <name type="common">Rabbit</name>
    <dbReference type="NCBI Taxonomy" id="9986"/>
    <lineage>
        <taxon>Eukaryota</taxon>
        <taxon>Metazoa</taxon>
        <taxon>Chordata</taxon>
        <taxon>Craniata</taxon>
        <taxon>Vertebrata</taxon>
        <taxon>Euteleostomi</taxon>
        <taxon>Mammalia</taxon>
        <taxon>Eutheria</taxon>
        <taxon>Euarchontoglires</taxon>
        <taxon>Glires</taxon>
        <taxon>Lagomorpha</taxon>
        <taxon>Leporidae</taxon>
        <taxon>Oryctolagus</taxon>
    </lineage>
</organism>
<dbReference type="InterPro" id="IPR051669">
    <property type="entry name" value="Immune_Mod/Transcr_Coactivator"/>
</dbReference>
<dbReference type="ExpressionAtlas" id="G1SQP1">
    <property type="expression patterns" value="baseline"/>
</dbReference>
<keyword evidence="4 10" id="KW-1133">Transmembrane helix</keyword>
<evidence type="ECO:0000256" key="10">
    <source>
        <dbReference type="SAM" id="Phobius"/>
    </source>
</evidence>
<evidence type="ECO:0000256" key="1">
    <source>
        <dbReference type="ARBA" id="ARBA00004479"/>
    </source>
</evidence>
<feature type="domain" description="Ig-like" evidence="11">
    <location>
        <begin position="75"/>
        <end position="182"/>
    </location>
</feature>
<dbReference type="Proteomes" id="UP000001811">
    <property type="component" value="Chromosome 3"/>
</dbReference>
<dbReference type="GO" id="GO:0006357">
    <property type="term" value="P:regulation of transcription by RNA polymerase II"/>
    <property type="evidence" value="ECO:0007669"/>
    <property type="project" value="TreeGrafter"/>
</dbReference>
<keyword evidence="2 10" id="KW-0812">Transmembrane</keyword>
<dbReference type="GeneTree" id="ENSGT00940000159345"/>
<dbReference type="HOGENOM" id="CLU_047504_1_1_1"/>
<keyword evidence="7" id="KW-0325">Glycoprotein</keyword>
<evidence type="ECO:0000256" key="7">
    <source>
        <dbReference type="ARBA" id="ARBA00023180"/>
    </source>
</evidence>
<dbReference type="InterPro" id="IPR013783">
    <property type="entry name" value="Ig-like_fold"/>
</dbReference>
<comment type="subcellular location">
    <subcellularLocation>
        <location evidence="1">Membrane</location>
        <topology evidence="1">Single-pass type I membrane protein</topology>
    </subcellularLocation>
</comment>